<organism evidence="3 4">
    <name type="scientific">Iamia majanohamensis</name>
    <dbReference type="NCBI Taxonomy" id="467976"/>
    <lineage>
        <taxon>Bacteria</taxon>
        <taxon>Bacillati</taxon>
        <taxon>Actinomycetota</taxon>
        <taxon>Acidimicrobiia</taxon>
        <taxon>Acidimicrobiales</taxon>
        <taxon>Iamiaceae</taxon>
        <taxon>Iamia</taxon>
    </lineage>
</organism>
<reference evidence="3" key="1">
    <citation type="submission" date="2023-01" db="EMBL/GenBank/DDBJ databases">
        <title>The diversity of Class Acidimicrobiia in South China Sea sediment environments and the proposal of Iamia marina sp. nov., a novel species of the genus Iamia.</title>
        <authorList>
            <person name="He Y."/>
            <person name="Tian X."/>
        </authorList>
    </citation>
    <scope>NUCLEOTIDE SEQUENCE</scope>
    <source>
        <strain evidence="3">DSM 19957</strain>
    </source>
</reference>
<dbReference type="AlphaFoldDB" id="A0AAE9Y690"/>
<feature type="chain" id="PRO_5042181279" evidence="2">
    <location>
        <begin position="28"/>
        <end position="339"/>
    </location>
</feature>
<accession>A0AAE9Y690</accession>
<feature type="signal peptide" evidence="2">
    <location>
        <begin position="1"/>
        <end position="27"/>
    </location>
</feature>
<dbReference type="RefSeq" id="WP_272736950.1">
    <property type="nucleotide sequence ID" value="NZ_CP116942.1"/>
</dbReference>
<evidence type="ECO:0000313" key="3">
    <source>
        <dbReference type="EMBL" id="WCO67429.1"/>
    </source>
</evidence>
<feature type="transmembrane region" description="Helical" evidence="1">
    <location>
        <begin position="304"/>
        <end position="326"/>
    </location>
</feature>
<dbReference type="EMBL" id="CP116942">
    <property type="protein sequence ID" value="WCO67429.1"/>
    <property type="molecule type" value="Genomic_DNA"/>
</dbReference>
<keyword evidence="2" id="KW-0732">Signal</keyword>
<keyword evidence="1" id="KW-0472">Membrane</keyword>
<feature type="transmembrane region" description="Helical" evidence="1">
    <location>
        <begin position="266"/>
        <end position="284"/>
    </location>
</feature>
<name>A0AAE9Y690_9ACTN</name>
<keyword evidence="1" id="KW-0812">Transmembrane</keyword>
<dbReference type="Proteomes" id="UP001216390">
    <property type="component" value="Chromosome"/>
</dbReference>
<proteinExistence type="predicted"/>
<keyword evidence="1" id="KW-1133">Transmembrane helix</keyword>
<dbReference type="KEGG" id="ima:PO878_01685"/>
<evidence type="ECO:0000313" key="4">
    <source>
        <dbReference type="Proteomes" id="UP001216390"/>
    </source>
</evidence>
<feature type="transmembrane region" description="Helical" evidence="1">
    <location>
        <begin position="209"/>
        <end position="228"/>
    </location>
</feature>
<sequence>MGRPGRWLAAAGAAALVVLGGASPAAADPPGPTDYRSVVLSVDPPAPGVELDVIGGDSFLQLHLTGDEPVEVLGYGGEPYLRFLPDGTVEENQRSPARVLNQDRYGGVELPPGVDAEAPPEWEEVASSGRYAWHDHRTHWMNQARPPGREPGDRILEAVVPLRVGDRDVDVTVASTWVPAPSAVPAVVGGLVGLAGAVWLCVRRRRLATVAGAALAGGVVALAMGVWATLSVPAETGPSLLLWALPAVGVVAAGGALAARGLQPPVRAGLVAVAAVELVWWAWHRHEAVVRALVPTDAPLPLDRAVVVGVGVLGVGVLVAAGRLVWATWPGRAPAAEAG</sequence>
<evidence type="ECO:0000256" key="2">
    <source>
        <dbReference type="SAM" id="SignalP"/>
    </source>
</evidence>
<feature type="transmembrane region" description="Helical" evidence="1">
    <location>
        <begin position="240"/>
        <end position="259"/>
    </location>
</feature>
<feature type="transmembrane region" description="Helical" evidence="1">
    <location>
        <begin position="183"/>
        <end position="202"/>
    </location>
</feature>
<gene>
    <name evidence="3" type="ORF">PO878_01685</name>
</gene>
<evidence type="ECO:0000256" key="1">
    <source>
        <dbReference type="SAM" id="Phobius"/>
    </source>
</evidence>
<keyword evidence="4" id="KW-1185">Reference proteome</keyword>
<protein>
    <submittedName>
        <fullName evidence="3">Uncharacterized protein</fullName>
    </submittedName>
</protein>